<evidence type="ECO:0000256" key="1">
    <source>
        <dbReference type="SAM" id="Phobius"/>
    </source>
</evidence>
<dbReference type="EMBL" id="CP099490">
    <property type="protein sequence ID" value="USQ77328.1"/>
    <property type="molecule type" value="Genomic_DNA"/>
</dbReference>
<keyword evidence="1" id="KW-0812">Transmembrane</keyword>
<sequence length="172" mass="18441">MANHDFDSAGVEADGDKGNADDARGALRDLDNIRARFGNRLATPWWYKVVSALVVAALFIGAGMPYESISFGSFSTGASLVVLAAVVGPVFLREILRRSTGASFDRYTNGWTVPSMALIGLLVTCVSLQVFADIDLAPLVGAAVGFVVTYLYEQWIDQRLARGDFPAFGRSA</sequence>
<keyword evidence="1" id="KW-0472">Membrane</keyword>
<keyword evidence="3" id="KW-1185">Reference proteome</keyword>
<gene>
    <name evidence="2" type="ORF">NF557_05285</name>
</gene>
<reference evidence="2" key="1">
    <citation type="submission" date="2022-06" db="EMBL/GenBank/DDBJ databases">
        <title>Ornithinimicrobium JY.X270.</title>
        <authorList>
            <person name="Huang Y."/>
        </authorList>
    </citation>
    <scope>NUCLEOTIDE SEQUENCE</scope>
    <source>
        <strain evidence="2">JY.X270</strain>
    </source>
</reference>
<proteinExistence type="predicted"/>
<feature type="transmembrane region" description="Helical" evidence="1">
    <location>
        <begin position="69"/>
        <end position="92"/>
    </location>
</feature>
<evidence type="ECO:0000313" key="2">
    <source>
        <dbReference type="EMBL" id="USQ77328.1"/>
    </source>
</evidence>
<evidence type="ECO:0000313" key="3">
    <source>
        <dbReference type="Proteomes" id="UP001056535"/>
    </source>
</evidence>
<dbReference type="Proteomes" id="UP001056535">
    <property type="component" value="Chromosome"/>
</dbReference>
<feature type="transmembrane region" description="Helical" evidence="1">
    <location>
        <begin position="45"/>
        <end position="63"/>
    </location>
</feature>
<protein>
    <submittedName>
        <fullName evidence="2">Uncharacterized protein</fullName>
    </submittedName>
</protein>
<name>A0ABY4YLU2_9MICO</name>
<feature type="transmembrane region" description="Helical" evidence="1">
    <location>
        <begin position="113"/>
        <end position="130"/>
    </location>
</feature>
<organism evidence="2 3">
    <name type="scientific">Ornithinimicrobium cryptoxanthini</name>
    <dbReference type="NCBI Taxonomy" id="2934161"/>
    <lineage>
        <taxon>Bacteria</taxon>
        <taxon>Bacillati</taxon>
        <taxon>Actinomycetota</taxon>
        <taxon>Actinomycetes</taxon>
        <taxon>Micrococcales</taxon>
        <taxon>Ornithinimicrobiaceae</taxon>
        <taxon>Ornithinimicrobium</taxon>
    </lineage>
</organism>
<feature type="transmembrane region" description="Helical" evidence="1">
    <location>
        <begin position="136"/>
        <end position="152"/>
    </location>
</feature>
<dbReference type="RefSeq" id="WP_252622340.1">
    <property type="nucleotide sequence ID" value="NZ_CP099490.1"/>
</dbReference>
<accession>A0ABY4YLU2</accession>
<keyword evidence="1" id="KW-1133">Transmembrane helix</keyword>